<dbReference type="RefSeq" id="WP_279982195.1">
    <property type="nucleotide sequence ID" value="NZ_JAOCFT010000001.1"/>
</dbReference>
<evidence type="ECO:0000313" key="1">
    <source>
        <dbReference type="EMBL" id="MDH1900116.1"/>
    </source>
</evidence>
<gene>
    <name evidence="1" type="ORF">N5I07_21715</name>
</gene>
<comment type="caution">
    <text evidence="1">The sequence shown here is derived from an EMBL/GenBank/DDBJ whole genome shotgun (WGS) entry which is preliminary data.</text>
</comment>
<evidence type="ECO:0000313" key="2">
    <source>
        <dbReference type="Proteomes" id="UP001160758"/>
    </source>
</evidence>
<dbReference type="EMBL" id="JAOCFT010000001">
    <property type="protein sequence ID" value="MDH1900116.1"/>
    <property type="molecule type" value="Genomic_DNA"/>
</dbReference>
<dbReference type="Proteomes" id="UP001160758">
    <property type="component" value="Unassembled WGS sequence"/>
</dbReference>
<reference evidence="1" key="1">
    <citation type="submission" date="2022-09" db="EMBL/GenBank/DDBJ databases">
        <title>Intensive care unit water sources are persistently colonized with multi-drug resistant bacteria and are the site of extensive horizontal gene transfer of antibiotic resistance genes.</title>
        <authorList>
            <person name="Diorio-Toth L."/>
        </authorList>
    </citation>
    <scope>NUCLEOTIDE SEQUENCE</scope>
    <source>
        <strain evidence="1">GD03796</strain>
    </source>
</reference>
<sequence length="94" mass="10385">MFARDRAMPRRHPLALLVAANSAKVVGINKIYGFSDNDQIFTYVCSQCALMPQFGPFTARKGQWPILINRHSASANALQVRLGKVRISGEILLG</sequence>
<dbReference type="AlphaFoldDB" id="A0AA42VG13"/>
<organism evidence="1 2">
    <name type="scientific">Aeromonas caviae</name>
    <name type="common">Aeromonas punctata</name>
    <dbReference type="NCBI Taxonomy" id="648"/>
    <lineage>
        <taxon>Bacteria</taxon>
        <taxon>Pseudomonadati</taxon>
        <taxon>Pseudomonadota</taxon>
        <taxon>Gammaproteobacteria</taxon>
        <taxon>Aeromonadales</taxon>
        <taxon>Aeromonadaceae</taxon>
        <taxon>Aeromonas</taxon>
    </lineage>
</organism>
<name>A0AA42VG13_AERCA</name>
<protein>
    <submittedName>
        <fullName evidence="1">Uncharacterized protein</fullName>
    </submittedName>
</protein>
<proteinExistence type="predicted"/>
<accession>A0AA42VG13</accession>